<comment type="function">
    <text evidence="1">May be involved in environmental stress response.</text>
</comment>
<dbReference type="PANTHER" id="PTHR10634">
    <property type="entry name" value="AN1-TYPE ZINC FINGER PROTEIN"/>
    <property type="match status" value="1"/>
</dbReference>
<dbReference type="InterPro" id="IPR050652">
    <property type="entry name" value="AN1_A20_ZnFinger"/>
</dbReference>
<name>A0A7J7MZP2_9MAGN</name>
<keyword evidence="3" id="KW-0863">Zinc-finger</keyword>
<evidence type="ECO:0000256" key="4">
    <source>
        <dbReference type="ARBA" id="ARBA00022833"/>
    </source>
</evidence>
<dbReference type="PROSITE" id="PS51036">
    <property type="entry name" value="ZF_A20"/>
    <property type="match status" value="2"/>
</dbReference>
<keyword evidence="4" id="KW-0862">Zinc</keyword>
<dbReference type="GO" id="GO:0043161">
    <property type="term" value="P:proteasome-mediated ubiquitin-dependent protein catabolic process"/>
    <property type="evidence" value="ECO:0007669"/>
    <property type="project" value="TreeGrafter"/>
</dbReference>
<dbReference type="Gene3D" id="4.10.1110.10">
    <property type="entry name" value="AN1-like Zinc finger"/>
    <property type="match status" value="2"/>
</dbReference>
<dbReference type="Proteomes" id="UP000541444">
    <property type="component" value="Unassembled WGS sequence"/>
</dbReference>
<dbReference type="SUPFAM" id="SSF57716">
    <property type="entry name" value="Glucocorticoid receptor-like (DNA-binding domain)"/>
    <property type="match status" value="2"/>
</dbReference>
<protein>
    <recommendedName>
        <fullName evidence="6">A20-type domain-containing protein</fullName>
    </recommendedName>
</protein>
<feature type="compositionally biased region" description="Basic and acidic residues" evidence="5">
    <location>
        <begin position="47"/>
        <end position="57"/>
    </location>
</feature>
<evidence type="ECO:0000256" key="5">
    <source>
        <dbReference type="SAM" id="MobiDB-lite"/>
    </source>
</evidence>
<dbReference type="Gene3D" id="1.20.5.4770">
    <property type="match status" value="2"/>
</dbReference>
<accession>A0A7J7MZP2</accession>
<keyword evidence="8" id="KW-1185">Reference proteome</keyword>
<dbReference type="GO" id="GO:0008270">
    <property type="term" value="F:zinc ion binding"/>
    <property type="evidence" value="ECO:0007669"/>
    <property type="project" value="UniProtKB-KW"/>
</dbReference>
<comment type="caution">
    <text evidence="7">The sequence shown here is derived from an EMBL/GenBank/DDBJ whole genome shotgun (WGS) entry which is preliminary data.</text>
</comment>
<feature type="region of interest" description="Disordered" evidence="5">
    <location>
        <begin position="47"/>
        <end position="68"/>
    </location>
</feature>
<feature type="domain" description="A20-type" evidence="6">
    <location>
        <begin position="10"/>
        <end position="44"/>
    </location>
</feature>
<gene>
    <name evidence="7" type="ORF">GIB67_019009</name>
</gene>
<dbReference type="OrthoDB" id="428577at2759"/>
<dbReference type="AlphaFoldDB" id="A0A7J7MZP2"/>
<dbReference type="InterPro" id="IPR002653">
    <property type="entry name" value="Znf_A20"/>
</dbReference>
<evidence type="ECO:0000256" key="2">
    <source>
        <dbReference type="ARBA" id="ARBA00022723"/>
    </source>
</evidence>
<proteinExistence type="predicted"/>
<organism evidence="7 8">
    <name type="scientific">Kingdonia uniflora</name>
    <dbReference type="NCBI Taxonomy" id="39325"/>
    <lineage>
        <taxon>Eukaryota</taxon>
        <taxon>Viridiplantae</taxon>
        <taxon>Streptophyta</taxon>
        <taxon>Embryophyta</taxon>
        <taxon>Tracheophyta</taxon>
        <taxon>Spermatophyta</taxon>
        <taxon>Magnoliopsida</taxon>
        <taxon>Ranunculales</taxon>
        <taxon>Circaeasteraceae</taxon>
        <taxon>Kingdonia</taxon>
    </lineage>
</organism>
<evidence type="ECO:0000256" key="1">
    <source>
        <dbReference type="ARBA" id="ARBA00003732"/>
    </source>
</evidence>
<feature type="domain" description="A20-type" evidence="6">
    <location>
        <begin position="144"/>
        <end position="178"/>
    </location>
</feature>
<evidence type="ECO:0000259" key="6">
    <source>
        <dbReference type="PROSITE" id="PS51036"/>
    </source>
</evidence>
<dbReference type="SUPFAM" id="SSF118310">
    <property type="entry name" value="AN1-like Zinc finger"/>
    <property type="match status" value="2"/>
</dbReference>
<dbReference type="InterPro" id="IPR035896">
    <property type="entry name" value="AN1-like_Znf"/>
</dbReference>
<dbReference type="Pfam" id="PF01754">
    <property type="entry name" value="zf-A20"/>
    <property type="match status" value="2"/>
</dbReference>
<keyword evidence="2" id="KW-0479">Metal-binding</keyword>
<evidence type="ECO:0000256" key="3">
    <source>
        <dbReference type="ARBA" id="ARBA00022771"/>
    </source>
</evidence>
<dbReference type="SMART" id="SM00259">
    <property type="entry name" value="ZnF_A20"/>
    <property type="match status" value="2"/>
</dbReference>
<evidence type="ECO:0000313" key="7">
    <source>
        <dbReference type="EMBL" id="KAF6160240.1"/>
    </source>
</evidence>
<dbReference type="EMBL" id="JACGCM010001165">
    <property type="protein sequence ID" value="KAF6160240.1"/>
    <property type="molecule type" value="Genomic_DNA"/>
</dbReference>
<evidence type="ECO:0000313" key="8">
    <source>
        <dbReference type="Proteomes" id="UP000541444"/>
    </source>
</evidence>
<dbReference type="GO" id="GO:0003677">
    <property type="term" value="F:DNA binding"/>
    <property type="evidence" value="ECO:0007669"/>
    <property type="project" value="InterPro"/>
</dbReference>
<reference evidence="7 8" key="1">
    <citation type="journal article" date="2020" name="IScience">
        <title>Genome Sequencing of the Endangered Kingdonia uniflora (Circaeasteraceae, Ranunculales) Reveals Potential Mechanisms of Evolutionary Specialization.</title>
        <authorList>
            <person name="Sun Y."/>
            <person name="Deng T."/>
            <person name="Zhang A."/>
            <person name="Moore M.J."/>
            <person name="Landis J.B."/>
            <person name="Lin N."/>
            <person name="Zhang H."/>
            <person name="Zhang X."/>
            <person name="Huang J."/>
            <person name="Zhang X."/>
            <person name="Sun H."/>
            <person name="Wang H."/>
        </authorList>
    </citation>
    <scope>NUCLEOTIDE SEQUENCE [LARGE SCALE GENOMIC DNA]</scope>
    <source>
        <strain evidence="7">TB1705</strain>
        <tissue evidence="7">Leaf</tissue>
    </source>
</reference>
<sequence length="271" mass="28993">MGSEDSWSRINEQQACAKGCGFFGNPATQNLCSKCFRDSRIEEEKAASAKASFEKSRNPPLPASKGSSLSVNVESALSAASSSSSIPDLASLVAKDTVVKNRYPEKHDCGFNFKAVGREAISKANPVVKADNLKMGSENSWSRISEQQACVKGCGFFGTAATRNLCSKCYHDSIIKVEKAASAKTSFEKSRNPPLPASKGRSLSVNIESALSAASSSSSLPDSANFVAPDKIVKNRYPEKHECGFNFKAVGREAILKANPVVKADKLDRRA</sequence>
<dbReference type="PANTHER" id="PTHR10634:SF116">
    <property type="entry name" value="ZINC FINGER A20 AND AN1 DOMAIN-CONTAINING STRESS-ASSOCIATED PROTEIN 1"/>
    <property type="match status" value="1"/>
</dbReference>